<accession>A0A1N6X8P1</accession>
<gene>
    <name evidence="2" type="ORF">SAMN05920897_12116</name>
</gene>
<dbReference type="AlphaFoldDB" id="A0A1N6X8P1"/>
<feature type="domain" description="YscD cytoplasmic" evidence="1">
    <location>
        <begin position="30"/>
        <end position="107"/>
    </location>
</feature>
<dbReference type="RefSeq" id="WP_083944033.1">
    <property type="nucleotide sequence ID" value="NZ_FTMS01000021.1"/>
</dbReference>
<reference evidence="2 3" key="1">
    <citation type="submission" date="2017-01" db="EMBL/GenBank/DDBJ databases">
        <authorList>
            <person name="Mah S.A."/>
            <person name="Swanson W.J."/>
            <person name="Moy G.W."/>
            <person name="Vacquier V.D."/>
        </authorList>
    </citation>
    <scope>NUCLEOTIDE SEQUENCE [LARGE SCALE GENOMIC DNA]</scope>
    <source>
        <strain evidence="2 3">ASpG1</strain>
    </source>
</reference>
<dbReference type="Pfam" id="PF16697">
    <property type="entry name" value="Yop-YscD_cpl"/>
    <property type="match status" value="1"/>
</dbReference>
<keyword evidence="3" id="KW-1185">Reference proteome</keyword>
<proteinExistence type="predicted"/>
<dbReference type="Proteomes" id="UP000186400">
    <property type="component" value="Unassembled WGS sequence"/>
</dbReference>
<dbReference type="CDD" id="cd00060">
    <property type="entry name" value="FHA"/>
    <property type="match status" value="1"/>
</dbReference>
<dbReference type="SUPFAM" id="SSF49879">
    <property type="entry name" value="SMAD/FHA domain"/>
    <property type="match status" value="1"/>
</dbReference>
<evidence type="ECO:0000313" key="2">
    <source>
        <dbReference type="EMBL" id="SIQ98601.1"/>
    </source>
</evidence>
<dbReference type="Gene3D" id="2.60.200.20">
    <property type="match status" value="1"/>
</dbReference>
<evidence type="ECO:0000313" key="3">
    <source>
        <dbReference type="Proteomes" id="UP000186400"/>
    </source>
</evidence>
<evidence type="ECO:0000259" key="1">
    <source>
        <dbReference type="Pfam" id="PF16697"/>
    </source>
</evidence>
<dbReference type="InterPro" id="IPR008984">
    <property type="entry name" value="SMAD_FHA_dom_sf"/>
</dbReference>
<dbReference type="STRING" id="159291.SAMN05920897_12116"/>
<dbReference type="InterPro" id="IPR032030">
    <property type="entry name" value="YscD_cytoplasmic_dom"/>
</dbReference>
<protein>
    <submittedName>
        <fullName evidence="2">Inner membrane component of T3SS domain-containing protein</fullName>
    </submittedName>
</protein>
<sequence length="110" mass="12001">MDPSWKVCPVCIAPVVGWLVWQKNGIPRQVFTLHEGRSVIGCGADCEVRLRGEGVARQHAQIVFSGSTARITKLSESAALTVNFEETASAPLIDGDLLKIGEEDFKFKCL</sequence>
<name>A0A1N6X8P1_9SPIO</name>
<dbReference type="OrthoDB" id="370565at2"/>
<organism evidence="2 3">
    <name type="scientific">Alkalispirochaeta americana</name>
    <dbReference type="NCBI Taxonomy" id="159291"/>
    <lineage>
        <taxon>Bacteria</taxon>
        <taxon>Pseudomonadati</taxon>
        <taxon>Spirochaetota</taxon>
        <taxon>Spirochaetia</taxon>
        <taxon>Spirochaetales</taxon>
        <taxon>Spirochaetaceae</taxon>
        <taxon>Alkalispirochaeta</taxon>
    </lineage>
</organism>
<dbReference type="EMBL" id="FTMS01000021">
    <property type="protein sequence ID" value="SIQ98601.1"/>
    <property type="molecule type" value="Genomic_DNA"/>
</dbReference>